<keyword evidence="1" id="KW-0732">Signal</keyword>
<feature type="signal peptide" evidence="1">
    <location>
        <begin position="1"/>
        <end position="28"/>
    </location>
</feature>
<dbReference type="AlphaFoldDB" id="A0A9X1YGY6"/>
<feature type="chain" id="PRO_5040833366" description="Porin domain-containing protein" evidence="1">
    <location>
        <begin position="29"/>
        <end position="437"/>
    </location>
</feature>
<evidence type="ECO:0008006" key="4">
    <source>
        <dbReference type="Google" id="ProtNLM"/>
    </source>
</evidence>
<evidence type="ECO:0000313" key="2">
    <source>
        <dbReference type="EMBL" id="MCK9684655.1"/>
    </source>
</evidence>
<evidence type="ECO:0000256" key="1">
    <source>
        <dbReference type="SAM" id="SignalP"/>
    </source>
</evidence>
<dbReference type="RefSeq" id="WP_275680682.1">
    <property type="nucleotide sequence ID" value="NZ_JAJLJH010000001.1"/>
</dbReference>
<reference evidence="2" key="1">
    <citation type="submission" date="2021-11" db="EMBL/GenBank/DDBJ databases">
        <title>BS-T2-15 a new species belonging to the Comamonadaceae family isolated from the soil of a French oak forest.</title>
        <authorList>
            <person name="Mieszkin S."/>
            <person name="Alain K."/>
        </authorList>
    </citation>
    <scope>NUCLEOTIDE SEQUENCE</scope>
    <source>
        <strain evidence="2">BS-T2-15</strain>
    </source>
</reference>
<dbReference type="EMBL" id="JAJLJH010000001">
    <property type="protein sequence ID" value="MCK9684655.1"/>
    <property type="molecule type" value="Genomic_DNA"/>
</dbReference>
<dbReference type="Proteomes" id="UP001139353">
    <property type="component" value="Unassembled WGS sequence"/>
</dbReference>
<protein>
    <recommendedName>
        <fullName evidence="4">Porin domain-containing protein</fullName>
    </recommendedName>
</protein>
<dbReference type="SUPFAM" id="SSF56935">
    <property type="entry name" value="Porins"/>
    <property type="match status" value="1"/>
</dbReference>
<gene>
    <name evidence="2" type="ORF">LPC04_02925</name>
</gene>
<organism evidence="2 3">
    <name type="scientific">Scleromatobacter humisilvae</name>
    <dbReference type="NCBI Taxonomy" id="2897159"/>
    <lineage>
        <taxon>Bacteria</taxon>
        <taxon>Pseudomonadati</taxon>
        <taxon>Pseudomonadota</taxon>
        <taxon>Betaproteobacteria</taxon>
        <taxon>Burkholderiales</taxon>
        <taxon>Sphaerotilaceae</taxon>
        <taxon>Scleromatobacter</taxon>
    </lineage>
</organism>
<accession>A0A9X1YGY6</accession>
<sequence>MTPRTLARLQRATWLAASFAALSSTASAQDATGSSDFRLNGFGTLGLVDVLPHDSWGFRREIDQTEHHDQHLRADVDSRLGLQASWRLDPQFELVGQLVLKPRAHEAADDESLAEAFAAWRPAPEWEIRAGRTSPDLFLLADVRNVGFAYPWMRPSVDFYGWMPASTLDGADVSRQWLLGDGRLRAKIFAGKTSVTLGANQPDTTDDHGNVHPLLGSTLAFDAGGLTIKATVAEAHTRSRNFDNVIQAYNGLDQLARLPVPVVSTQAAQLRDSFSSHTFVTRYAALGVSWDMSPWQMQAELSRITGNFESSSAWYGYASLARRIDDVTLFTMVGRARSSRAPLPQPQWTGALAPVVGPVLAQQAQTLGTDIAGQYNSGRENEGTLTVGSRWDINAQVALKAQLDVVRSAAYGGGLWGFNTPAAHHASVLSAGMDFVF</sequence>
<evidence type="ECO:0000313" key="3">
    <source>
        <dbReference type="Proteomes" id="UP001139353"/>
    </source>
</evidence>
<comment type="caution">
    <text evidence="2">The sequence shown here is derived from an EMBL/GenBank/DDBJ whole genome shotgun (WGS) entry which is preliminary data.</text>
</comment>
<name>A0A9X1YGY6_9BURK</name>
<proteinExistence type="predicted"/>
<keyword evidence="3" id="KW-1185">Reference proteome</keyword>